<feature type="region of interest" description="Disordered" evidence="4">
    <location>
        <begin position="87"/>
        <end position="156"/>
    </location>
</feature>
<feature type="compositionally biased region" description="Polar residues" evidence="4">
    <location>
        <begin position="97"/>
        <end position="109"/>
    </location>
</feature>
<dbReference type="InterPro" id="IPR005202">
    <property type="entry name" value="TF_GRAS"/>
</dbReference>
<proteinExistence type="inferred from homology"/>
<evidence type="ECO:0008006" key="7">
    <source>
        <dbReference type="Google" id="ProtNLM"/>
    </source>
</evidence>
<sequence length="536" mass="58176">MTFDGGQKPNSSPDHQQQHHLLDWLEDSMSLLSSFIDDTYTRKTTADEITSYEWWAQEQEQANMNCTPSPSPIPTTSSSSALFPQAEFSKKRKQLRSPATANKAATLQNRQREAGNEGNGVFVEEGEVNKKPAATGRKAQAKGSAGSSSNGGSKEPRWAEQLLNPCAAAIEVSNISRARHLFCVLEELQSFSGDANHRLAAHGLRALSNHLSSAGISIPDRGGAAAAPTFATAEPKLFQSSLIKFHEVSPWFAFPNALANASILQTVTLNPGRRAKSLHVVDLGVSHGVQWPTLLDAIARRPGSAPPVVRLTVAGSATPPGPFSAPPPGYDFRSHLLRYAKSIDLNLQIDHADDLGAETLALARGDTLVVCVQFRAGHVRADNRAAFLQSIRELDPDLVVLSEIDGGGGDEVEGRLGFPAAFAKNAELLWRFLDSTSAAFRGRDCAERQVMEGEAARVLQAVAAEGRERWRERMLSVGFQEGAFEEEAVDAGRALLRKYDGNWEMRTAAAGEAAVGLWWKGHPVCFCSLWKPHRRS</sequence>
<evidence type="ECO:0000256" key="4">
    <source>
        <dbReference type="SAM" id="MobiDB-lite"/>
    </source>
</evidence>
<evidence type="ECO:0000313" key="5">
    <source>
        <dbReference type="EMBL" id="WOK97541.1"/>
    </source>
</evidence>
<feature type="compositionally biased region" description="Low complexity" evidence="4">
    <location>
        <begin position="136"/>
        <end position="153"/>
    </location>
</feature>
<dbReference type="Proteomes" id="UP001327560">
    <property type="component" value="Chromosome 2"/>
</dbReference>
<dbReference type="PANTHER" id="PTHR31636">
    <property type="entry name" value="OSJNBA0084A10.13 PROTEIN-RELATED"/>
    <property type="match status" value="1"/>
</dbReference>
<keyword evidence="2" id="KW-0804">Transcription</keyword>
<dbReference type="AlphaFoldDB" id="A0AAQ3JZT8"/>
<gene>
    <name evidence="5" type="ORF">Cni_G06249</name>
</gene>
<name>A0AAQ3JZT8_9LILI</name>
<dbReference type="PROSITE" id="PS50985">
    <property type="entry name" value="GRAS"/>
    <property type="match status" value="1"/>
</dbReference>
<reference evidence="5 6" key="1">
    <citation type="submission" date="2023-10" db="EMBL/GenBank/DDBJ databases">
        <title>Chromosome-scale genome assembly provides insights into flower coloration mechanisms of Canna indica.</title>
        <authorList>
            <person name="Li C."/>
        </authorList>
    </citation>
    <scope>NUCLEOTIDE SEQUENCE [LARGE SCALE GENOMIC DNA]</scope>
    <source>
        <tissue evidence="5">Flower</tissue>
    </source>
</reference>
<dbReference type="Pfam" id="PF03514">
    <property type="entry name" value="GRAS"/>
    <property type="match status" value="1"/>
</dbReference>
<organism evidence="5 6">
    <name type="scientific">Canna indica</name>
    <name type="common">Indian-shot</name>
    <dbReference type="NCBI Taxonomy" id="4628"/>
    <lineage>
        <taxon>Eukaryota</taxon>
        <taxon>Viridiplantae</taxon>
        <taxon>Streptophyta</taxon>
        <taxon>Embryophyta</taxon>
        <taxon>Tracheophyta</taxon>
        <taxon>Spermatophyta</taxon>
        <taxon>Magnoliopsida</taxon>
        <taxon>Liliopsida</taxon>
        <taxon>Zingiberales</taxon>
        <taxon>Cannaceae</taxon>
        <taxon>Canna</taxon>
    </lineage>
</organism>
<feature type="region of interest" description="Disordered" evidence="4">
    <location>
        <begin position="61"/>
        <end position="80"/>
    </location>
</feature>
<comment type="similarity">
    <text evidence="3">Belongs to the GRAS family.</text>
</comment>
<evidence type="ECO:0000256" key="3">
    <source>
        <dbReference type="PROSITE-ProRule" id="PRU01191"/>
    </source>
</evidence>
<accession>A0AAQ3JZT8</accession>
<protein>
    <recommendedName>
        <fullName evidence="7">Nodulation signaling pathway 1-like protein</fullName>
    </recommendedName>
</protein>
<feature type="region of interest" description="SAW" evidence="3">
    <location>
        <begin position="460"/>
        <end position="531"/>
    </location>
</feature>
<comment type="caution">
    <text evidence="3">Lacks conserved residue(s) required for the propagation of feature annotation.</text>
</comment>
<evidence type="ECO:0000256" key="1">
    <source>
        <dbReference type="ARBA" id="ARBA00023015"/>
    </source>
</evidence>
<keyword evidence="1" id="KW-0805">Transcription regulation</keyword>
<keyword evidence="6" id="KW-1185">Reference proteome</keyword>
<dbReference type="EMBL" id="CP136891">
    <property type="protein sequence ID" value="WOK97541.1"/>
    <property type="molecule type" value="Genomic_DNA"/>
</dbReference>
<feature type="short sequence motif" description="VHIID" evidence="3">
    <location>
        <begin position="278"/>
        <end position="282"/>
    </location>
</feature>
<evidence type="ECO:0000313" key="6">
    <source>
        <dbReference type="Proteomes" id="UP001327560"/>
    </source>
</evidence>
<evidence type="ECO:0000256" key="2">
    <source>
        <dbReference type="ARBA" id="ARBA00023163"/>
    </source>
</evidence>